<dbReference type="Proteomes" id="UP001190825">
    <property type="component" value="Unassembled WGS sequence"/>
</dbReference>
<reference evidence="1 2" key="1">
    <citation type="journal article" date="2018" name="FEMS Microbiol. Ecol.">
        <title>Co-invading symbiotic mutualists of Medicago polymorpha retain high ancestral diversity and contain diverse accessory genomes.</title>
        <authorList>
            <person name="Porter S.S."/>
            <person name="Faber-Hammond J.J."/>
            <person name="Friesen M.L."/>
        </authorList>
    </citation>
    <scope>NUCLEOTIDE SEQUENCE [LARGE SCALE GENOMIC DNA]</scope>
    <source>
        <strain evidence="1 2">Str16</strain>
    </source>
</reference>
<evidence type="ECO:0000313" key="2">
    <source>
        <dbReference type="Proteomes" id="UP001190825"/>
    </source>
</evidence>
<organism evidence="1 2">
    <name type="scientific">Sinorhizobium medicae</name>
    <dbReference type="NCBI Taxonomy" id="110321"/>
    <lineage>
        <taxon>Bacteria</taxon>
        <taxon>Pseudomonadati</taxon>
        <taxon>Pseudomonadota</taxon>
        <taxon>Alphaproteobacteria</taxon>
        <taxon>Hyphomicrobiales</taxon>
        <taxon>Rhizobiaceae</taxon>
        <taxon>Sinorhizobium/Ensifer group</taxon>
        <taxon>Sinorhizobium</taxon>
    </lineage>
</organism>
<protein>
    <submittedName>
        <fullName evidence="1">Uncharacterized protein</fullName>
    </submittedName>
</protein>
<dbReference type="RefSeq" id="WP_101777827.1">
    <property type="nucleotide sequence ID" value="NZ_NBUC01000061.1"/>
</dbReference>
<evidence type="ECO:0000313" key="1">
    <source>
        <dbReference type="EMBL" id="PLU04893.1"/>
    </source>
</evidence>
<proteinExistence type="predicted"/>
<gene>
    <name evidence="1" type="ORF">BMJ33_10460</name>
</gene>
<sequence length="63" mass="6829">MTVIPDLTNATPATREYYALPEEIRTAAKAIAGPPRPMTHIEVLLAIGTAIANEREAAKRGER</sequence>
<dbReference type="EMBL" id="NBUC01000061">
    <property type="protein sequence ID" value="PLU04893.1"/>
    <property type="molecule type" value="Genomic_DNA"/>
</dbReference>
<accession>A0ABX4TPX4</accession>
<name>A0ABX4TPX4_9HYPH</name>
<comment type="caution">
    <text evidence="1">The sequence shown here is derived from an EMBL/GenBank/DDBJ whole genome shotgun (WGS) entry which is preliminary data.</text>
</comment>
<keyword evidence="2" id="KW-1185">Reference proteome</keyword>